<protein>
    <submittedName>
        <fullName evidence="1">Uncharacterized protein</fullName>
    </submittedName>
</protein>
<dbReference type="AlphaFoldDB" id="A0A1A8W1Q8"/>
<sequence length="745" mass="86197">MWRVLNTTSPKKLASYKSDREKWQQGKRFMDRQSSPAMLKKVTLGWHFNENELDKTTDMIDSLRKKVGKGNPGENASLSARIVTWRRMAYGSSKKVITVYYIKNGVANEGMERKVKGGPRGGVKRGCVTIEITPVEGEKHAFKKRENDIILSSRKRDEYRPMSTKKIHSQKKLKETWSKAVFDMLHDTTNRLNEKINSLFSVCILKSGYLSNDLKINSKMLEDESLNYFNAERARMLLSCAGVYDKNICSKEHSYGSLPMAKIRKFQSIHDKFSPCNSLTEKYKKTGYTYIDSAPDDSITRFSTFINSPFHKNLPEINTTLFNRTIGTRSYSNNKGRHINKKNNKIFYISVINKKTNVKNVRKISLMEICNYPHFFISQGFLSEVESYLALNHCLLYVKKSKGELSQIYNNFYSILINIDEVNFLEEKVSMSILRHIIKRFKGLFKIRTNDITSIEFCLYIKSDDQSEVTNFTEKYIYKYSIIIFLNNKNDNFVIFPNSGLKIMTVTGSCLIYECNVDDNVGGNSNNSASGNIFNFDISEEKLFFLKLNLRENINLQEILESRMNSSSPFEHLYRDINLRDYHVQPSSPNEQYPYNRLANKNLYKNAPTSTDLMQNHHSYVKKNMDIISKEIMQLNVNRMNNLLLQANNGKAYAPVVVPLAKYQNGPMQFLRTIDVKNKQTVITSGHKKGRKIGWRNSVDFNGYQRYPFKGPNIQSFKNGKDLVYSQIAQLHLQTQPCSNILHLY</sequence>
<reference evidence="2" key="1">
    <citation type="submission" date="2016-05" db="EMBL/GenBank/DDBJ databases">
        <authorList>
            <person name="Naeem Raeece"/>
        </authorList>
    </citation>
    <scope>NUCLEOTIDE SEQUENCE [LARGE SCALE GENOMIC DNA]</scope>
</reference>
<organism evidence="1 2">
    <name type="scientific">Plasmodium ovale curtisi</name>
    <dbReference type="NCBI Taxonomy" id="864141"/>
    <lineage>
        <taxon>Eukaryota</taxon>
        <taxon>Sar</taxon>
        <taxon>Alveolata</taxon>
        <taxon>Apicomplexa</taxon>
        <taxon>Aconoidasida</taxon>
        <taxon>Haemosporida</taxon>
        <taxon>Plasmodiidae</taxon>
        <taxon>Plasmodium</taxon>
        <taxon>Plasmodium (Plasmodium)</taxon>
    </lineage>
</organism>
<dbReference type="Proteomes" id="UP000078560">
    <property type="component" value="Unassembled WGS sequence"/>
</dbReference>
<accession>A0A1A8W1Q8</accession>
<name>A0A1A8W1Q8_PLAOA</name>
<dbReference type="EMBL" id="FLQU01000392">
    <property type="protein sequence ID" value="SBS85079.1"/>
    <property type="molecule type" value="Genomic_DNA"/>
</dbReference>
<gene>
    <name evidence="1" type="ORF">POVCU2_0029570</name>
</gene>
<evidence type="ECO:0000313" key="1">
    <source>
        <dbReference type="EMBL" id="SBS85079.1"/>
    </source>
</evidence>
<evidence type="ECO:0000313" key="2">
    <source>
        <dbReference type="Proteomes" id="UP000078560"/>
    </source>
</evidence>
<proteinExistence type="predicted"/>